<dbReference type="Proteomes" id="UP000805704">
    <property type="component" value="Chromosome 21"/>
</dbReference>
<reference evidence="1" key="1">
    <citation type="submission" date="2020-04" db="EMBL/GenBank/DDBJ databases">
        <title>A chromosome-scale assembly and high-density genetic map of the yellow drum (Nibea albiflora) genome.</title>
        <authorList>
            <person name="Xu D."/>
            <person name="Zhang W."/>
            <person name="Chen R."/>
            <person name="Tan P."/>
            <person name="Wang L."/>
            <person name="Song H."/>
            <person name="Tian L."/>
            <person name="Zhu Q."/>
            <person name="Wang B."/>
        </authorList>
    </citation>
    <scope>NUCLEOTIDE SEQUENCE</scope>
    <source>
        <strain evidence="1">ZJHYS-2018</strain>
    </source>
</reference>
<comment type="caution">
    <text evidence="1">The sequence shown here is derived from an EMBL/GenBank/DDBJ whole genome shotgun (WGS) entry which is preliminary data.</text>
</comment>
<name>A0ACB7EW99_NIBAL</name>
<evidence type="ECO:0000313" key="1">
    <source>
        <dbReference type="EMBL" id="KAG8006003.1"/>
    </source>
</evidence>
<keyword evidence="2" id="KW-1185">Reference proteome</keyword>
<gene>
    <name evidence="1" type="primary">RAB32</name>
    <name evidence="1" type="ORF">GBF38_005105</name>
</gene>
<dbReference type="EMBL" id="CM024809">
    <property type="protein sequence ID" value="KAG8006003.1"/>
    <property type="molecule type" value="Genomic_DNA"/>
</dbReference>
<organism evidence="1 2">
    <name type="scientific">Nibea albiflora</name>
    <name type="common">Yellow drum</name>
    <name type="synonym">Corvina albiflora</name>
    <dbReference type="NCBI Taxonomy" id="240163"/>
    <lineage>
        <taxon>Eukaryota</taxon>
        <taxon>Metazoa</taxon>
        <taxon>Chordata</taxon>
        <taxon>Craniata</taxon>
        <taxon>Vertebrata</taxon>
        <taxon>Euteleostomi</taxon>
        <taxon>Actinopterygii</taxon>
        <taxon>Neopterygii</taxon>
        <taxon>Teleostei</taxon>
        <taxon>Neoteleostei</taxon>
        <taxon>Acanthomorphata</taxon>
        <taxon>Eupercaria</taxon>
        <taxon>Sciaenidae</taxon>
        <taxon>Nibea</taxon>
    </lineage>
</organism>
<proteinExistence type="predicted"/>
<protein>
    <submittedName>
        <fullName evidence="1">Ras-related protein Rab-32</fullName>
    </submittedName>
</protein>
<sequence length="241" mass="26874">MMQHERLLKVLVIGDLGVGKTSIIKRYVHQVFSQHYRATIGVDFALKVLNWDHRTVVLVVLERRSSLKSWRSSGGQERYGNMTRVYYREAVGALVVFDMTRLSTFQAVLKWKGDLDSKVALSNGKAVPAVLLANKCDQRRHGLCPKLPKLENFSREYGFVGWFETSAKDNTNIDAAMTCLVKNIMYVEEERALSDATAAATAGKTDPEGGVLVLPHFDYNRQEKGLSGCSGCSSLKPRDGD</sequence>
<accession>A0ACB7EW99</accession>
<evidence type="ECO:0000313" key="2">
    <source>
        <dbReference type="Proteomes" id="UP000805704"/>
    </source>
</evidence>